<sequence length="232" mass="25421">MATNGKARKPPAKKADPGKADSRGEILRAAAELFMQFGYAATSIDAVAESLGATKGHIYHYYGSKADLFFDIQTAAMQRLLEGVEPLAMGKQPALERLAAMALRHTEILLTDLPMQKVAVQGLERHLFAGVAALRQLRAVLKLRDDYEQLFAEVIDQAIRDGVVVDLPPKLLTKPFFGAMNWATVWYSQRRLQSPQAVEEIARVLAGCAVRGLLVDPAAPAVRRLSLFSEHA</sequence>
<protein>
    <submittedName>
        <fullName evidence="7">TetR family transcriptional regulator</fullName>
    </submittedName>
</protein>
<keyword evidence="8" id="KW-1185">Reference proteome</keyword>
<evidence type="ECO:0000313" key="7">
    <source>
        <dbReference type="EMBL" id="MBL0425280.1"/>
    </source>
</evidence>
<keyword evidence="3" id="KW-0804">Transcription</keyword>
<feature type="domain" description="HTH tetR-type" evidence="6">
    <location>
        <begin position="20"/>
        <end position="80"/>
    </location>
</feature>
<dbReference type="EMBL" id="JAEQND010000004">
    <property type="protein sequence ID" value="MBL0425280.1"/>
    <property type="molecule type" value="Genomic_DNA"/>
</dbReference>
<feature type="DNA-binding region" description="H-T-H motif" evidence="4">
    <location>
        <begin position="43"/>
        <end position="62"/>
    </location>
</feature>
<comment type="caution">
    <text evidence="7">The sequence shown here is derived from an EMBL/GenBank/DDBJ whole genome shotgun (WGS) entry which is preliminary data.</text>
</comment>
<dbReference type="SUPFAM" id="SSF46689">
    <property type="entry name" value="Homeodomain-like"/>
    <property type="match status" value="1"/>
</dbReference>
<evidence type="ECO:0000256" key="5">
    <source>
        <dbReference type="SAM" id="MobiDB-lite"/>
    </source>
</evidence>
<dbReference type="Gene3D" id="1.10.10.60">
    <property type="entry name" value="Homeodomain-like"/>
    <property type="match status" value="1"/>
</dbReference>
<evidence type="ECO:0000256" key="1">
    <source>
        <dbReference type="ARBA" id="ARBA00023015"/>
    </source>
</evidence>
<gene>
    <name evidence="7" type="ORF">JI746_09175</name>
</gene>
<evidence type="ECO:0000256" key="3">
    <source>
        <dbReference type="ARBA" id="ARBA00023163"/>
    </source>
</evidence>
<name>A0ABS1JP33_9BURK</name>
<dbReference type="InterPro" id="IPR036271">
    <property type="entry name" value="Tet_transcr_reg_TetR-rel_C_sf"/>
</dbReference>
<feature type="compositionally biased region" description="Basic residues" evidence="5">
    <location>
        <begin position="1"/>
        <end position="12"/>
    </location>
</feature>
<dbReference type="Pfam" id="PF00440">
    <property type="entry name" value="TetR_N"/>
    <property type="match status" value="1"/>
</dbReference>
<dbReference type="InterPro" id="IPR041490">
    <property type="entry name" value="KstR2_TetR_C"/>
</dbReference>
<dbReference type="SUPFAM" id="SSF48498">
    <property type="entry name" value="Tetracyclin repressor-like, C-terminal domain"/>
    <property type="match status" value="1"/>
</dbReference>
<dbReference type="PANTHER" id="PTHR30055:SF234">
    <property type="entry name" value="HTH-TYPE TRANSCRIPTIONAL REGULATOR BETI"/>
    <property type="match status" value="1"/>
</dbReference>
<dbReference type="Gene3D" id="1.10.357.10">
    <property type="entry name" value="Tetracycline Repressor, domain 2"/>
    <property type="match status" value="1"/>
</dbReference>
<dbReference type="RefSeq" id="WP_201688713.1">
    <property type="nucleotide sequence ID" value="NZ_JAEQND010000004.1"/>
</dbReference>
<reference evidence="7 8" key="1">
    <citation type="journal article" date="2017" name="Int. J. Syst. Evol. Microbiol.">
        <title>Ramlibacter alkalitolerans sp. nov., alkali-tolerant bacterium isolated from soil of ginseng.</title>
        <authorList>
            <person name="Lee D.H."/>
            <person name="Cha C.J."/>
        </authorList>
    </citation>
    <scope>NUCLEOTIDE SEQUENCE [LARGE SCALE GENOMIC DNA]</scope>
    <source>
        <strain evidence="7 8">KACC 19305</strain>
    </source>
</reference>
<proteinExistence type="predicted"/>
<dbReference type="InterPro" id="IPR050109">
    <property type="entry name" value="HTH-type_TetR-like_transc_reg"/>
</dbReference>
<feature type="region of interest" description="Disordered" evidence="5">
    <location>
        <begin position="1"/>
        <end position="21"/>
    </location>
</feature>
<dbReference type="InterPro" id="IPR009057">
    <property type="entry name" value="Homeodomain-like_sf"/>
</dbReference>
<dbReference type="PANTHER" id="PTHR30055">
    <property type="entry name" value="HTH-TYPE TRANSCRIPTIONAL REGULATOR RUTR"/>
    <property type="match status" value="1"/>
</dbReference>
<evidence type="ECO:0000259" key="6">
    <source>
        <dbReference type="PROSITE" id="PS50977"/>
    </source>
</evidence>
<dbReference type="Proteomes" id="UP000622707">
    <property type="component" value="Unassembled WGS sequence"/>
</dbReference>
<evidence type="ECO:0000256" key="4">
    <source>
        <dbReference type="PROSITE-ProRule" id="PRU00335"/>
    </source>
</evidence>
<evidence type="ECO:0000256" key="2">
    <source>
        <dbReference type="ARBA" id="ARBA00023125"/>
    </source>
</evidence>
<dbReference type="PRINTS" id="PR00455">
    <property type="entry name" value="HTHTETR"/>
</dbReference>
<keyword evidence="2 4" id="KW-0238">DNA-binding</keyword>
<accession>A0ABS1JP33</accession>
<dbReference type="InterPro" id="IPR001647">
    <property type="entry name" value="HTH_TetR"/>
</dbReference>
<evidence type="ECO:0000313" key="8">
    <source>
        <dbReference type="Proteomes" id="UP000622707"/>
    </source>
</evidence>
<organism evidence="7 8">
    <name type="scientific">Ramlibacter alkalitolerans</name>
    <dbReference type="NCBI Taxonomy" id="2039631"/>
    <lineage>
        <taxon>Bacteria</taxon>
        <taxon>Pseudomonadati</taxon>
        <taxon>Pseudomonadota</taxon>
        <taxon>Betaproteobacteria</taxon>
        <taxon>Burkholderiales</taxon>
        <taxon>Comamonadaceae</taxon>
        <taxon>Ramlibacter</taxon>
    </lineage>
</organism>
<keyword evidence="1" id="KW-0805">Transcription regulation</keyword>
<dbReference type="PROSITE" id="PS50977">
    <property type="entry name" value="HTH_TETR_2"/>
    <property type="match status" value="1"/>
</dbReference>
<dbReference type="Pfam" id="PF17932">
    <property type="entry name" value="TetR_C_24"/>
    <property type="match status" value="1"/>
</dbReference>